<keyword evidence="2" id="KW-0378">Hydrolase</keyword>
<keyword evidence="2" id="KW-0347">Helicase</keyword>
<dbReference type="RefSeq" id="WP_390332466.1">
    <property type="nucleotide sequence ID" value="NZ_JBHRTP010000068.1"/>
</dbReference>
<evidence type="ECO:0000313" key="2">
    <source>
        <dbReference type="EMBL" id="MFC3110099.1"/>
    </source>
</evidence>
<dbReference type="Gene3D" id="3.40.50.300">
    <property type="entry name" value="P-loop containing nucleotide triphosphate hydrolases"/>
    <property type="match status" value="2"/>
</dbReference>
<accession>A0ABV7F7E2</accession>
<gene>
    <name evidence="2" type="ORF">ACFOFO_19395</name>
</gene>
<dbReference type="PANTHER" id="PTHR47396">
    <property type="entry name" value="TYPE I RESTRICTION ENZYME ECOKI R PROTEIN"/>
    <property type="match status" value="1"/>
</dbReference>
<reference evidence="3" key="1">
    <citation type="journal article" date="2019" name="Int. J. Syst. Evol. Microbiol.">
        <title>The Global Catalogue of Microorganisms (GCM) 10K type strain sequencing project: providing services to taxonomists for standard genome sequencing and annotation.</title>
        <authorList>
            <consortium name="The Broad Institute Genomics Platform"/>
            <consortium name="The Broad Institute Genome Sequencing Center for Infectious Disease"/>
            <person name="Wu L."/>
            <person name="Ma J."/>
        </authorList>
    </citation>
    <scope>NUCLEOTIDE SEQUENCE [LARGE SCALE GENOMIC DNA]</scope>
    <source>
        <strain evidence="3">KCTC 42986</strain>
    </source>
</reference>
<dbReference type="InterPro" id="IPR014001">
    <property type="entry name" value="Helicase_ATP-bd"/>
</dbReference>
<keyword evidence="2" id="KW-0067">ATP-binding</keyword>
<keyword evidence="3" id="KW-1185">Reference proteome</keyword>
<protein>
    <submittedName>
        <fullName evidence="2">DEAD/DEAH box helicase</fullName>
        <ecNumber evidence="2">3.6.4.-</ecNumber>
    </submittedName>
</protein>
<sequence>MFKLKSYQENALAVLTQFLRACRSAPIPDAYHAILATQNRTNEHYASLFGDIPSVCLRIPTGGGKTIMAAHAVAMAGKAVLDTDAPVALWLTPSDTIRTQTLEALANARHPYRQALAEHFGDRVQVCDLESLQTISPHDVGKACIVIVATIQAFNVTDTAKRNVYSFFEELSPHFDTLPPHLSGDLEKVTEADLLSQPFLTNKDVGRIKHSVANWLHLQHPIVIVDEAHNNRTDRFFKTLGRLKPSCVVELTATPVPGNNVLYHVSAQELKAEQMIKLPIVLAEHPAGWQDCLRDAILTRDRLEISAQKETDYLRPIALIQAAPKGNEATVDVVRIHLIENEKIPEDQIAVATGTQKDLVGINLFDPACQIRYVITVEALKEGWDCSFAYVLASLQSVNSAKDVEQLLGRVLRMPYAKTRQQETLNRAYAHIVAENFAQAAASLTDKMVQNMGFERFEANIALVPAQPELPLGEPMENGSLGQQQMAPVIPDCYIAVSGTLDTQYWPEDLKQVVTIGTNSMGTTLLVKGDIDSDTLGQVEDFVSNAVPAKAREAIKEQFNAHRALRQAVRAPAQLGLTFAPIPQLCLNFDDYLEVVERETLSTLGDWDLLDQPVQLSGFNITESINSFEIDVSGEKIKYRYVDAQQLHLNDVMSHVSEQDLVRWLDVEVRQPYVSQMQLQAYLVKMVSHLVHVRSFTQTALVRARFQLAQALTKEIGRLRQLAMDKGFQGRLLDMMVPTFEQMAHYSFQYQSGQYPARQPYRGSYEFNKHFYPVIHDLREKTPAGRTAEEFMCAQAIDAHPKVKQWVRNIERQEKLSFWLPTSTDYFYPDFVAELVDGRLLVVEYKGEPYETNDDSREKKQVGHQWEKSSNGRCLFLFAVREDEAGRSVFKQLADKLTGALH</sequence>
<dbReference type="Pfam" id="PF04851">
    <property type="entry name" value="ResIII"/>
    <property type="match status" value="1"/>
</dbReference>
<dbReference type="InterPro" id="IPR027417">
    <property type="entry name" value="P-loop_NTPase"/>
</dbReference>
<dbReference type="Proteomes" id="UP001595530">
    <property type="component" value="Unassembled WGS sequence"/>
</dbReference>
<feature type="domain" description="Helicase ATP-binding" evidence="1">
    <location>
        <begin position="22"/>
        <end position="281"/>
    </location>
</feature>
<name>A0ABV7F7E2_9BURK</name>
<evidence type="ECO:0000313" key="3">
    <source>
        <dbReference type="Proteomes" id="UP001595530"/>
    </source>
</evidence>
<dbReference type="EMBL" id="JBHRTP010000068">
    <property type="protein sequence ID" value="MFC3110099.1"/>
    <property type="molecule type" value="Genomic_DNA"/>
</dbReference>
<dbReference type="PANTHER" id="PTHR47396:SF1">
    <property type="entry name" value="ATP-DEPENDENT HELICASE IRC3-RELATED"/>
    <property type="match status" value="1"/>
</dbReference>
<organism evidence="2 3">
    <name type="scientific">Undibacterium arcticum</name>
    <dbReference type="NCBI Taxonomy" id="1762892"/>
    <lineage>
        <taxon>Bacteria</taxon>
        <taxon>Pseudomonadati</taxon>
        <taxon>Pseudomonadota</taxon>
        <taxon>Betaproteobacteria</taxon>
        <taxon>Burkholderiales</taxon>
        <taxon>Oxalobacteraceae</taxon>
        <taxon>Undibacterium</taxon>
    </lineage>
</organism>
<proteinExistence type="predicted"/>
<dbReference type="GO" id="GO:0004386">
    <property type="term" value="F:helicase activity"/>
    <property type="evidence" value="ECO:0007669"/>
    <property type="project" value="UniProtKB-KW"/>
</dbReference>
<comment type="caution">
    <text evidence="2">The sequence shown here is derived from an EMBL/GenBank/DDBJ whole genome shotgun (WGS) entry which is preliminary data.</text>
</comment>
<evidence type="ECO:0000259" key="1">
    <source>
        <dbReference type="SMART" id="SM00487"/>
    </source>
</evidence>
<keyword evidence="2" id="KW-0547">Nucleotide-binding</keyword>
<dbReference type="SMART" id="SM00487">
    <property type="entry name" value="DEXDc"/>
    <property type="match status" value="1"/>
</dbReference>
<dbReference type="InterPro" id="IPR050742">
    <property type="entry name" value="Helicase_Restrict-Modif_Enz"/>
</dbReference>
<dbReference type="InterPro" id="IPR006935">
    <property type="entry name" value="Helicase/UvrB_N"/>
</dbReference>
<dbReference type="GO" id="GO:0016787">
    <property type="term" value="F:hydrolase activity"/>
    <property type="evidence" value="ECO:0007669"/>
    <property type="project" value="UniProtKB-KW"/>
</dbReference>
<dbReference type="EC" id="3.6.4.-" evidence="2"/>
<dbReference type="SUPFAM" id="SSF52540">
    <property type="entry name" value="P-loop containing nucleoside triphosphate hydrolases"/>
    <property type="match status" value="2"/>
</dbReference>